<organism evidence="2 3">
    <name type="scientific">Paspalum notatum var. saurae</name>
    <dbReference type="NCBI Taxonomy" id="547442"/>
    <lineage>
        <taxon>Eukaryota</taxon>
        <taxon>Viridiplantae</taxon>
        <taxon>Streptophyta</taxon>
        <taxon>Embryophyta</taxon>
        <taxon>Tracheophyta</taxon>
        <taxon>Spermatophyta</taxon>
        <taxon>Magnoliopsida</taxon>
        <taxon>Liliopsida</taxon>
        <taxon>Poales</taxon>
        <taxon>Poaceae</taxon>
        <taxon>PACMAD clade</taxon>
        <taxon>Panicoideae</taxon>
        <taxon>Andropogonodae</taxon>
        <taxon>Paspaleae</taxon>
        <taxon>Paspalinae</taxon>
        <taxon>Paspalum</taxon>
    </lineage>
</organism>
<keyword evidence="1" id="KW-0812">Transmembrane</keyword>
<name>A0AAQ3PUF4_PASNO</name>
<keyword evidence="3" id="KW-1185">Reference proteome</keyword>
<keyword evidence="1" id="KW-0472">Membrane</keyword>
<dbReference type="AlphaFoldDB" id="A0AAQ3PUF4"/>
<proteinExistence type="predicted"/>
<gene>
    <name evidence="2" type="ORF">U9M48_004148</name>
</gene>
<evidence type="ECO:0000313" key="2">
    <source>
        <dbReference type="EMBL" id="WVZ53167.1"/>
    </source>
</evidence>
<dbReference type="Proteomes" id="UP001341281">
    <property type="component" value="Chromosome 01"/>
</dbReference>
<accession>A0AAQ3PUF4</accession>
<reference evidence="2 3" key="1">
    <citation type="submission" date="2024-02" db="EMBL/GenBank/DDBJ databases">
        <title>High-quality chromosome-scale genome assembly of Pensacola bahiagrass (Paspalum notatum Flugge var. saurae).</title>
        <authorList>
            <person name="Vega J.M."/>
            <person name="Podio M."/>
            <person name="Orjuela J."/>
            <person name="Siena L.A."/>
            <person name="Pessino S.C."/>
            <person name="Combes M.C."/>
            <person name="Mariac C."/>
            <person name="Albertini E."/>
            <person name="Pupilli F."/>
            <person name="Ortiz J.P.A."/>
            <person name="Leblanc O."/>
        </authorList>
    </citation>
    <scope>NUCLEOTIDE SEQUENCE [LARGE SCALE GENOMIC DNA]</scope>
    <source>
        <strain evidence="2">R1</strain>
        <tissue evidence="2">Leaf</tissue>
    </source>
</reference>
<evidence type="ECO:0000313" key="3">
    <source>
        <dbReference type="Proteomes" id="UP001341281"/>
    </source>
</evidence>
<evidence type="ECO:0000256" key="1">
    <source>
        <dbReference type="SAM" id="Phobius"/>
    </source>
</evidence>
<sequence length="68" mass="7052">MTPSIPSTANKFLMCTDVRVTATTVLAVSAVQTAALLPFGNEKVMAVAVLAIAVVLAAALLPLWHMLS</sequence>
<keyword evidence="1" id="KW-1133">Transmembrane helix</keyword>
<dbReference type="EMBL" id="CP144745">
    <property type="protein sequence ID" value="WVZ53167.1"/>
    <property type="molecule type" value="Genomic_DNA"/>
</dbReference>
<protein>
    <submittedName>
        <fullName evidence="2">Uncharacterized protein</fullName>
    </submittedName>
</protein>
<feature type="transmembrane region" description="Helical" evidence="1">
    <location>
        <begin position="20"/>
        <end position="39"/>
    </location>
</feature>
<feature type="transmembrane region" description="Helical" evidence="1">
    <location>
        <begin position="46"/>
        <end position="67"/>
    </location>
</feature>